<sequence>MPGIINPAGSSQGALFGAALIGGEFYTVYEGEPLFLRHFPSLEEAPSVDTQDVYGNFMTPTYISNGVPYIPFIPKFCPWYGELLGLLGTYTWQNTPIVQVKSGKWTFDPAHASKWYELEANLQCVAQALLGGVPFRPKGFRPFGLPHRIGYMEQHPSERVARHAVLKSRDGFLPLIAQISLFIFLRKVVANFDTEDWRAKVQNEAHVTAAWWDQLEQSAAGDMNITRIGGILDLRLHGGEPSEKSYFDEIFAAVISFSLPMPLYIRWGQIIGDPQIRFPSLLSSMGLIPDLAEQTYLRTIPGPVKFSPWSSSITKHDSPGTGHVSPWVAFYDRVKEMTFRSRRKEKPLSALLAAPELRPELESEPARPPVKPFPPVEKNSGQRAGETMASFLARRKSARERAMARENVQQRQRRQQHEENASAGAVPGKRGARIYIWELRDGHYIRTPAGLDKYEEIWERHSESQRIYDWNTNEWDVCEAFGTNEDKEDLRPHMAIDFDPDDEPLIMGPDRMEREMSLGLSTSITSLAPVLPTADLDLDLPPSSTPTETAEQLAELRFGCYFPDAPVVVSGLSLPTNRVPAKVLGDRDIALPSQGKLQSYLTFLAQCRDFKTAQDLNSILLDFHNPGSALNQNWEVDVQRISCIADGASFKGGLRYVIRETDNPDAICLVLESATTVLEVIRRNWGPTVDQPEVHTDLCVCRHAYTEHCLGRTPDTQNPNYSRIKGGNIPRKCGAFIAPIRPTWQQHTSCVACHEPWYYHDNVEDVPTFPSTASSLPQPLVLNSLPAPPVIHSVPDSSPRHHTGPVLPPPANLFRHTLPTPPAVEFHNPAPMGATRF</sequence>
<name>A0A8H7CHQ0_9AGAR</name>
<evidence type="ECO:0000313" key="2">
    <source>
        <dbReference type="EMBL" id="KAF7335848.1"/>
    </source>
</evidence>
<dbReference type="AlphaFoldDB" id="A0A8H7CHQ0"/>
<gene>
    <name evidence="2" type="ORF">MSAN_02331300</name>
</gene>
<proteinExistence type="predicted"/>
<feature type="compositionally biased region" description="Pro residues" evidence="1">
    <location>
        <begin position="366"/>
        <end position="375"/>
    </location>
</feature>
<feature type="region of interest" description="Disordered" evidence="1">
    <location>
        <begin position="396"/>
        <end position="426"/>
    </location>
</feature>
<comment type="caution">
    <text evidence="2">The sequence shown here is derived from an EMBL/GenBank/DDBJ whole genome shotgun (WGS) entry which is preliminary data.</text>
</comment>
<dbReference type="EMBL" id="JACAZH010000040">
    <property type="protein sequence ID" value="KAF7335848.1"/>
    <property type="molecule type" value="Genomic_DNA"/>
</dbReference>
<keyword evidence="3" id="KW-1185">Reference proteome</keyword>
<organism evidence="2 3">
    <name type="scientific">Mycena sanguinolenta</name>
    <dbReference type="NCBI Taxonomy" id="230812"/>
    <lineage>
        <taxon>Eukaryota</taxon>
        <taxon>Fungi</taxon>
        <taxon>Dikarya</taxon>
        <taxon>Basidiomycota</taxon>
        <taxon>Agaricomycotina</taxon>
        <taxon>Agaricomycetes</taxon>
        <taxon>Agaricomycetidae</taxon>
        <taxon>Agaricales</taxon>
        <taxon>Marasmiineae</taxon>
        <taxon>Mycenaceae</taxon>
        <taxon>Mycena</taxon>
    </lineage>
</organism>
<evidence type="ECO:0000313" key="3">
    <source>
        <dbReference type="Proteomes" id="UP000623467"/>
    </source>
</evidence>
<evidence type="ECO:0000256" key="1">
    <source>
        <dbReference type="SAM" id="MobiDB-lite"/>
    </source>
</evidence>
<dbReference type="OrthoDB" id="3237250at2759"/>
<reference evidence="2" key="1">
    <citation type="submission" date="2020-05" db="EMBL/GenBank/DDBJ databases">
        <title>Mycena genomes resolve the evolution of fungal bioluminescence.</title>
        <authorList>
            <person name="Tsai I.J."/>
        </authorList>
    </citation>
    <scope>NUCLEOTIDE SEQUENCE</scope>
    <source>
        <strain evidence="2">160909Yilan</strain>
    </source>
</reference>
<protein>
    <submittedName>
        <fullName evidence="2">Uncharacterized protein</fullName>
    </submittedName>
</protein>
<feature type="region of interest" description="Disordered" evidence="1">
    <location>
        <begin position="359"/>
        <end position="384"/>
    </location>
</feature>
<accession>A0A8H7CHQ0</accession>
<dbReference type="Proteomes" id="UP000623467">
    <property type="component" value="Unassembled WGS sequence"/>
</dbReference>